<organism evidence="3 6">
    <name type="scientific">Bacillus toyonensis</name>
    <dbReference type="NCBI Taxonomy" id="155322"/>
    <lineage>
        <taxon>Bacteria</taxon>
        <taxon>Bacillati</taxon>
        <taxon>Bacillota</taxon>
        <taxon>Bacilli</taxon>
        <taxon>Bacillales</taxon>
        <taxon>Bacillaceae</taxon>
        <taxon>Bacillus</taxon>
        <taxon>Bacillus cereus group</taxon>
    </lineage>
</organism>
<evidence type="ECO:0000313" key="6">
    <source>
        <dbReference type="Proteomes" id="UP000224044"/>
    </source>
</evidence>
<dbReference type="Proteomes" id="UP000440820">
    <property type="component" value="Chromosome"/>
</dbReference>
<sequence length="155" mass="18363">MLTDIIIRTFQKEDLETVLQLFYETVHTVNARDYNELQLQAWAPKRLDRERWLQSLEKNICYVAEYRGVIVGFGDYNDEHYIDRLFTHKDYQGKGVASYILQKLEKEAVNLGHGDIYTEASITAKSFFERKGFICIKEQKKQHNGQIFINYVMKK</sequence>
<dbReference type="GO" id="GO:0016747">
    <property type="term" value="F:acyltransferase activity, transferring groups other than amino-acyl groups"/>
    <property type="evidence" value="ECO:0007669"/>
    <property type="project" value="InterPro"/>
</dbReference>
<dbReference type="PROSITE" id="PS51186">
    <property type="entry name" value="GNAT"/>
    <property type="match status" value="1"/>
</dbReference>
<name>A0A2C3ZMV5_9BACI</name>
<keyword evidence="7" id="KW-1185">Reference proteome</keyword>
<dbReference type="Proteomes" id="UP000224044">
    <property type="component" value="Unassembled WGS sequence"/>
</dbReference>
<dbReference type="Proteomes" id="UP000220078">
    <property type="component" value="Unassembled WGS sequence"/>
</dbReference>
<dbReference type="PANTHER" id="PTHR43451:SF1">
    <property type="entry name" value="ACETYLTRANSFERASE"/>
    <property type="match status" value="1"/>
</dbReference>
<dbReference type="Pfam" id="PF13673">
    <property type="entry name" value="Acetyltransf_10"/>
    <property type="match status" value="1"/>
</dbReference>
<dbReference type="AlphaFoldDB" id="A0A2C3ZMV5"/>
<protein>
    <submittedName>
        <fullName evidence="3">GNAT family N-acetyltransferase</fullName>
    </submittedName>
</protein>
<dbReference type="EMBL" id="CP047044">
    <property type="protein sequence ID" value="QHA18841.1"/>
    <property type="molecule type" value="Genomic_DNA"/>
</dbReference>
<dbReference type="PANTHER" id="PTHR43451">
    <property type="entry name" value="ACETYLTRANSFERASE (GNAT) FAMILY PROTEIN"/>
    <property type="match status" value="1"/>
</dbReference>
<dbReference type="InterPro" id="IPR016181">
    <property type="entry name" value="Acyl_CoA_acyltransferase"/>
</dbReference>
<evidence type="ECO:0000313" key="3">
    <source>
        <dbReference type="EMBL" id="PHE17994.1"/>
    </source>
</evidence>
<dbReference type="RefSeq" id="WP_000954491.1">
    <property type="nucleotide sequence ID" value="NZ_CP036014.1"/>
</dbReference>
<dbReference type="InterPro" id="IPR052564">
    <property type="entry name" value="N-acetyltrans/Recomb-assoc"/>
</dbReference>
<reference evidence="3 6" key="2">
    <citation type="submission" date="2017-09" db="EMBL/GenBank/DDBJ databases">
        <title>Large-scale bioinformatics analysis of Bacillus genomes uncovers conserved roles of natural products in bacterial physiology.</title>
        <authorList>
            <consortium name="Agbiome Team Llc"/>
            <person name="Bleich R.M."/>
            <person name="Grubbs K.J."/>
            <person name="Santa Maria K.C."/>
            <person name="Allen S.E."/>
            <person name="Farag S."/>
            <person name="Shank E.A."/>
            <person name="Bowers A."/>
        </authorList>
    </citation>
    <scope>NUCLEOTIDE SEQUENCE [LARGE SCALE GENOMIC DNA]</scope>
    <source>
        <strain evidence="3 6">AFS042148</strain>
    </source>
</reference>
<evidence type="ECO:0000313" key="2">
    <source>
        <dbReference type="EMBL" id="PEN87697.1"/>
    </source>
</evidence>
<reference evidence="2 5" key="1">
    <citation type="submission" date="2017-09" db="EMBL/GenBank/DDBJ databases">
        <title>Large-scale bioinformatics analysis of Bacillus genomes uncovers conserved roles of natural products in bacterial physiology.</title>
        <authorList>
            <consortium name="Agbiome Team Llc"/>
            <person name="Bleich R.M."/>
            <person name="Kirk G.J."/>
            <person name="Santa Maria K.C."/>
            <person name="Allen S.E."/>
            <person name="Farag S."/>
            <person name="Shank E.A."/>
            <person name="Bowers A."/>
        </authorList>
    </citation>
    <scope>NUCLEOTIDE SEQUENCE [LARGE SCALE GENOMIC DNA]</scope>
    <source>
        <strain evidence="2 5">AFS027629</strain>
    </source>
</reference>
<proteinExistence type="predicted"/>
<dbReference type="Gene3D" id="3.40.630.30">
    <property type="match status" value="1"/>
</dbReference>
<dbReference type="EMBL" id="NUSY01000001">
    <property type="protein sequence ID" value="PHE17994.1"/>
    <property type="molecule type" value="Genomic_DNA"/>
</dbReference>
<dbReference type="CDD" id="cd04301">
    <property type="entry name" value="NAT_SF"/>
    <property type="match status" value="1"/>
</dbReference>
<accession>A0A2C3ZMV5</accession>
<dbReference type="InterPro" id="IPR000182">
    <property type="entry name" value="GNAT_dom"/>
</dbReference>
<evidence type="ECO:0000313" key="7">
    <source>
        <dbReference type="Proteomes" id="UP000440820"/>
    </source>
</evidence>
<evidence type="ECO:0000313" key="4">
    <source>
        <dbReference type="EMBL" id="QHA18841.1"/>
    </source>
</evidence>
<feature type="domain" description="N-acetyltransferase" evidence="1">
    <location>
        <begin position="5"/>
        <end position="155"/>
    </location>
</feature>
<gene>
    <name evidence="2" type="ORF">CN551_17785</name>
    <name evidence="3" type="ORF">COF62_00105</name>
    <name evidence="4" type="ORF">GPA05_18085</name>
</gene>
<reference evidence="4 7" key="3">
    <citation type="submission" date="2019-12" db="EMBL/GenBank/DDBJ databases">
        <title>Bacillus toyonensis BV-17 genome.</title>
        <authorList>
            <person name="Chen J."/>
        </authorList>
    </citation>
    <scope>NUCLEOTIDE SEQUENCE [LARGE SCALE GENOMIC DNA]</scope>
    <source>
        <strain evidence="4 7">BV-17</strain>
    </source>
</reference>
<evidence type="ECO:0000259" key="1">
    <source>
        <dbReference type="PROSITE" id="PS51186"/>
    </source>
</evidence>
<evidence type="ECO:0000313" key="5">
    <source>
        <dbReference type="Proteomes" id="UP000220078"/>
    </source>
</evidence>
<dbReference type="SUPFAM" id="SSF55729">
    <property type="entry name" value="Acyl-CoA N-acyltransferases (Nat)"/>
    <property type="match status" value="1"/>
</dbReference>
<dbReference type="EMBL" id="NUAP01000029">
    <property type="protein sequence ID" value="PEN87697.1"/>
    <property type="molecule type" value="Genomic_DNA"/>
</dbReference>